<accession>A0A0N0UGM9</accession>
<dbReference type="Pfam" id="PF01361">
    <property type="entry name" value="Tautomerase"/>
    <property type="match status" value="1"/>
</dbReference>
<dbReference type="Proteomes" id="UP000037688">
    <property type="component" value="Unassembled WGS sequence"/>
</dbReference>
<proteinExistence type="predicted"/>
<dbReference type="Gene3D" id="3.30.429.10">
    <property type="entry name" value="Macrophage Migration Inhibitory Factor"/>
    <property type="match status" value="1"/>
</dbReference>
<feature type="domain" description="4-oxalocrotonate tautomerase-like" evidence="2">
    <location>
        <begin position="2"/>
        <end position="48"/>
    </location>
</feature>
<organism evidence="3 4">
    <name type="scientific">Paenibacillus xylanivorans</name>
    <dbReference type="NCBI Taxonomy" id="1705561"/>
    <lineage>
        <taxon>Bacteria</taxon>
        <taxon>Bacillati</taxon>
        <taxon>Bacillota</taxon>
        <taxon>Bacilli</taxon>
        <taxon>Bacillales</taxon>
        <taxon>Paenibacillaceae</taxon>
        <taxon>Paenibacillus</taxon>
    </lineage>
</organism>
<keyword evidence="1" id="KW-0413">Isomerase</keyword>
<evidence type="ECO:0000313" key="4">
    <source>
        <dbReference type="Proteomes" id="UP000037688"/>
    </source>
</evidence>
<dbReference type="AlphaFoldDB" id="A0A0N0UGM9"/>
<reference evidence="3 4" key="1">
    <citation type="submission" date="2015-08" db="EMBL/GenBank/DDBJ databases">
        <title>Draft genome sequence of cellulolytic and xylanolytic Paenibacillus sp. A59, isolated from a decaying forest soil from Patagonia, Argentina.</title>
        <authorList>
            <person name="Ghio S."/>
            <person name="Caceres A.M."/>
            <person name="Talia P."/>
            <person name="Grasso D."/>
            <person name="Campos E."/>
        </authorList>
    </citation>
    <scope>NUCLEOTIDE SEQUENCE [LARGE SCALE GENOMIC DNA]</scope>
    <source>
        <strain evidence="3 4">A59</strain>
    </source>
</reference>
<evidence type="ECO:0000256" key="1">
    <source>
        <dbReference type="ARBA" id="ARBA00023235"/>
    </source>
</evidence>
<evidence type="ECO:0000259" key="2">
    <source>
        <dbReference type="Pfam" id="PF01361"/>
    </source>
</evidence>
<dbReference type="RefSeq" id="WP_024628846.1">
    <property type="nucleotide sequence ID" value="NZ_LITU01000082.1"/>
</dbReference>
<gene>
    <name evidence="3" type="ORF">AMS66_28585</name>
</gene>
<dbReference type="InterPro" id="IPR004370">
    <property type="entry name" value="4-OT-like_dom"/>
</dbReference>
<dbReference type="GO" id="GO:0016853">
    <property type="term" value="F:isomerase activity"/>
    <property type="evidence" value="ECO:0007669"/>
    <property type="project" value="UniProtKB-KW"/>
</dbReference>
<sequence length="69" mass="8255">MPEISIRLYEGRTDEQKQEIVEVFTRELSRIIDREPEYISVEFNEIPWDENVPDNLRNMQSQKQGGEKT</sequence>
<name>A0A0N0UGM9_9BACL</name>
<comment type="caution">
    <text evidence="3">The sequence shown here is derived from an EMBL/GenBank/DDBJ whole genome shotgun (WGS) entry which is preliminary data.</text>
</comment>
<dbReference type="EMBL" id="LITU01000082">
    <property type="protein sequence ID" value="KOY12991.1"/>
    <property type="molecule type" value="Genomic_DNA"/>
</dbReference>
<dbReference type="InterPro" id="IPR014347">
    <property type="entry name" value="Tautomerase/MIF_sf"/>
</dbReference>
<dbReference type="OrthoDB" id="5405937at2"/>
<evidence type="ECO:0000313" key="3">
    <source>
        <dbReference type="EMBL" id="KOY12991.1"/>
    </source>
</evidence>
<keyword evidence="4" id="KW-1185">Reference proteome</keyword>
<protein>
    <submittedName>
        <fullName evidence="3">4-oxalocrotonate tautomerase</fullName>
    </submittedName>
</protein>
<dbReference type="SUPFAM" id="SSF55331">
    <property type="entry name" value="Tautomerase/MIF"/>
    <property type="match status" value="1"/>
</dbReference>
<dbReference type="PATRIC" id="fig|1705561.3.peg.6022"/>